<reference evidence="1 2" key="1">
    <citation type="submission" date="2018-08" db="EMBL/GenBank/DDBJ databases">
        <title>Sequencing the genomes of 1000 actinobacteria strains.</title>
        <authorList>
            <person name="Klenk H.-P."/>
        </authorList>
    </citation>
    <scope>NUCLEOTIDE SEQUENCE [LARGE SCALE GENOMIC DNA]</scope>
    <source>
        <strain evidence="1 2">DSM 43927</strain>
    </source>
</reference>
<gene>
    <name evidence="1" type="ORF">DFJ69_6627</name>
</gene>
<dbReference type="AlphaFoldDB" id="A0A3D9SYV6"/>
<accession>A0A3D9SYV6</accession>
<name>A0A3D9SYV6_9ACTN</name>
<evidence type="ECO:0000313" key="2">
    <source>
        <dbReference type="Proteomes" id="UP000256661"/>
    </source>
</evidence>
<keyword evidence="2" id="KW-1185">Reference proteome</keyword>
<proteinExistence type="predicted"/>
<protein>
    <submittedName>
        <fullName evidence="1">Uncharacterized protein</fullName>
    </submittedName>
</protein>
<dbReference type="RefSeq" id="WP_116026117.1">
    <property type="nucleotide sequence ID" value="NZ_QTTT01000001.1"/>
</dbReference>
<dbReference type="OrthoDB" id="5504890at2"/>
<comment type="caution">
    <text evidence="1">The sequence shown here is derived from an EMBL/GenBank/DDBJ whole genome shotgun (WGS) entry which is preliminary data.</text>
</comment>
<organism evidence="1 2">
    <name type="scientific">Thermomonospora umbrina</name>
    <dbReference type="NCBI Taxonomy" id="111806"/>
    <lineage>
        <taxon>Bacteria</taxon>
        <taxon>Bacillati</taxon>
        <taxon>Actinomycetota</taxon>
        <taxon>Actinomycetes</taxon>
        <taxon>Streptosporangiales</taxon>
        <taxon>Thermomonosporaceae</taxon>
        <taxon>Thermomonospora</taxon>
    </lineage>
</organism>
<dbReference type="Proteomes" id="UP000256661">
    <property type="component" value="Unassembled WGS sequence"/>
</dbReference>
<sequence length="176" mass="19360">MTTRHLRRRDTTGLLGEPALLGIYLNDHLAGATVGARLIRRITGAHQGTPAAPELARLTTEIAEDRRALMNVMGSLGVPVRRAKLVLGWAAELLGRLKPNGRLVRRSPLSSVIELEAMMLGVEGKAACWRTLRRLAERERRLDGARLDALLDRAAAQSRLLEELRVRAVDDIIGIP</sequence>
<dbReference type="EMBL" id="QTTT01000001">
    <property type="protein sequence ID" value="REF01029.1"/>
    <property type="molecule type" value="Genomic_DNA"/>
</dbReference>
<evidence type="ECO:0000313" key="1">
    <source>
        <dbReference type="EMBL" id="REF01029.1"/>
    </source>
</evidence>